<evidence type="ECO:0000256" key="1">
    <source>
        <dbReference type="ARBA" id="ARBA00008416"/>
    </source>
</evidence>
<evidence type="ECO:0000313" key="4">
    <source>
        <dbReference type="EMBL" id="GJD51283.1"/>
    </source>
</evidence>
<protein>
    <recommendedName>
        <fullName evidence="3">Pirin N-terminal domain-containing protein</fullName>
    </recommendedName>
</protein>
<dbReference type="SUPFAM" id="SSF51182">
    <property type="entry name" value="RmlC-like cupins"/>
    <property type="match status" value="1"/>
</dbReference>
<dbReference type="PANTHER" id="PTHR43212">
    <property type="entry name" value="QUERCETIN 2,3-DIOXYGENASE"/>
    <property type="match status" value="1"/>
</dbReference>
<dbReference type="Gene3D" id="2.60.120.10">
    <property type="entry name" value="Jelly Rolls"/>
    <property type="match status" value="1"/>
</dbReference>
<dbReference type="EMBL" id="BPQH01000012">
    <property type="protein sequence ID" value="GJD51283.1"/>
    <property type="molecule type" value="Genomic_DNA"/>
</dbReference>
<dbReference type="InterPro" id="IPR003829">
    <property type="entry name" value="Pirin_N_dom"/>
</dbReference>
<dbReference type="Pfam" id="PF02678">
    <property type="entry name" value="Pirin"/>
    <property type="match status" value="1"/>
</dbReference>
<sequence>MDATKLKRRGRKGDPARHFAVEIIYPGLSIGGRDSGLGAIGRIDRATVAPGHVIGMHSHRDDEILTYVRTGRGLHRDTIGNEEEITAMRLMMMNAGRTFQHEERMLAPDPVEALQIFLRPRDRLRTQGPVP</sequence>
<keyword evidence="5" id="KW-1185">Reference proteome</keyword>
<dbReference type="PANTHER" id="PTHR43212:SF3">
    <property type="entry name" value="QUERCETIN 2,3-DIOXYGENASE"/>
    <property type="match status" value="1"/>
</dbReference>
<gene>
    <name evidence="4" type="ORF">OPKNFCMD_4037</name>
</gene>
<dbReference type="InterPro" id="IPR012093">
    <property type="entry name" value="Pirin"/>
</dbReference>
<comment type="similarity">
    <text evidence="1 2">Belongs to the pirin family.</text>
</comment>
<accession>A0ABQ4R101</accession>
<dbReference type="InterPro" id="IPR011051">
    <property type="entry name" value="RmlC_Cupin_sf"/>
</dbReference>
<evidence type="ECO:0000259" key="3">
    <source>
        <dbReference type="Pfam" id="PF02678"/>
    </source>
</evidence>
<comment type="caution">
    <text evidence="4">The sequence shown here is derived from an EMBL/GenBank/DDBJ whole genome shotgun (WGS) entry which is preliminary data.</text>
</comment>
<evidence type="ECO:0000313" key="5">
    <source>
        <dbReference type="Proteomes" id="UP001055167"/>
    </source>
</evidence>
<name>A0ABQ4R101_9HYPH</name>
<feature type="domain" description="Pirin N-terminal" evidence="3">
    <location>
        <begin position="51"/>
        <end position="117"/>
    </location>
</feature>
<dbReference type="RefSeq" id="WP_238313706.1">
    <property type="nucleotide sequence ID" value="NZ_BPQH01000012.1"/>
</dbReference>
<dbReference type="InterPro" id="IPR014710">
    <property type="entry name" value="RmlC-like_jellyroll"/>
</dbReference>
<evidence type="ECO:0000256" key="2">
    <source>
        <dbReference type="RuleBase" id="RU003457"/>
    </source>
</evidence>
<proteinExistence type="inferred from homology"/>
<organism evidence="4 5">
    <name type="scientific">Methylobacterium crusticola</name>
    <dbReference type="NCBI Taxonomy" id="1697972"/>
    <lineage>
        <taxon>Bacteria</taxon>
        <taxon>Pseudomonadati</taxon>
        <taxon>Pseudomonadota</taxon>
        <taxon>Alphaproteobacteria</taxon>
        <taxon>Hyphomicrobiales</taxon>
        <taxon>Methylobacteriaceae</taxon>
        <taxon>Methylobacterium</taxon>
    </lineage>
</organism>
<reference evidence="4" key="1">
    <citation type="journal article" date="2021" name="Front. Microbiol.">
        <title>Comprehensive Comparative Genomics and Phenotyping of Methylobacterium Species.</title>
        <authorList>
            <person name="Alessa O."/>
            <person name="Ogura Y."/>
            <person name="Fujitani Y."/>
            <person name="Takami H."/>
            <person name="Hayashi T."/>
            <person name="Sahin N."/>
            <person name="Tani A."/>
        </authorList>
    </citation>
    <scope>NUCLEOTIDE SEQUENCE</scope>
    <source>
        <strain evidence="4">KCTC 52305</strain>
    </source>
</reference>
<dbReference type="Proteomes" id="UP001055167">
    <property type="component" value="Unassembled WGS sequence"/>
</dbReference>
<reference evidence="4" key="2">
    <citation type="submission" date="2021-08" db="EMBL/GenBank/DDBJ databases">
        <authorList>
            <person name="Tani A."/>
            <person name="Ola A."/>
            <person name="Ogura Y."/>
            <person name="Katsura K."/>
            <person name="Hayashi T."/>
        </authorList>
    </citation>
    <scope>NUCLEOTIDE SEQUENCE</scope>
    <source>
        <strain evidence="4">KCTC 52305</strain>
    </source>
</reference>